<name>A0ABW6XXT7_9ACTN</name>
<proteinExistence type="predicted"/>
<dbReference type="Proteomes" id="UP001602370">
    <property type="component" value="Unassembled WGS sequence"/>
</dbReference>
<reference evidence="2 3" key="1">
    <citation type="submission" date="2024-10" db="EMBL/GenBank/DDBJ databases">
        <title>The Natural Products Discovery Center: Release of the First 8490 Sequenced Strains for Exploring Actinobacteria Biosynthetic Diversity.</title>
        <authorList>
            <person name="Kalkreuter E."/>
            <person name="Kautsar S.A."/>
            <person name="Yang D."/>
            <person name="Bader C.D."/>
            <person name="Teijaro C.N."/>
            <person name="Fluegel L."/>
            <person name="Davis C.M."/>
            <person name="Simpson J.R."/>
            <person name="Lauterbach L."/>
            <person name="Steele A.D."/>
            <person name="Gui C."/>
            <person name="Meng S."/>
            <person name="Li G."/>
            <person name="Viehrig K."/>
            <person name="Ye F."/>
            <person name="Su P."/>
            <person name="Kiefer A.F."/>
            <person name="Nichols A."/>
            <person name="Cepeda A.J."/>
            <person name="Yan W."/>
            <person name="Fan B."/>
            <person name="Jiang Y."/>
            <person name="Adhikari A."/>
            <person name="Zheng C.-J."/>
            <person name="Schuster L."/>
            <person name="Cowan T.M."/>
            <person name="Smanski M.J."/>
            <person name="Chevrette M.G."/>
            <person name="De Carvalho L.P.S."/>
            <person name="Shen B."/>
        </authorList>
    </citation>
    <scope>NUCLEOTIDE SEQUENCE [LARGE SCALE GENOMIC DNA]</scope>
    <source>
        <strain evidence="2 3">NPDC012605</strain>
    </source>
</reference>
<comment type="caution">
    <text evidence="2">The sequence shown here is derived from an EMBL/GenBank/DDBJ whole genome shotgun (WGS) entry which is preliminary data.</text>
</comment>
<protein>
    <submittedName>
        <fullName evidence="2">Competence protein CoiA family protein</fullName>
    </submittedName>
</protein>
<organism evidence="2 3">
    <name type="scientific">Streptomyces flavochromogenes</name>
    <dbReference type="NCBI Taxonomy" id="68199"/>
    <lineage>
        <taxon>Bacteria</taxon>
        <taxon>Bacillati</taxon>
        <taxon>Actinomycetota</taxon>
        <taxon>Actinomycetes</taxon>
        <taxon>Kitasatosporales</taxon>
        <taxon>Streptomycetaceae</taxon>
        <taxon>Streptomyces</taxon>
    </lineage>
</organism>
<evidence type="ECO:0000256" key="1">
    <source>
        <dbReference type="SAM" id="MobiDB-lite"/>
    </source>
</evidence>
<keyword evidence="3" id="KW-1185">Reference proteome</keyword>
<evidence type="ECO:0000313" key="3">
    <source>
        <dbReference type="Proteomes" id="UP001602370"/>
    </source>
</evidence>
<evidence type="ECO:0000313" key="2">
    <source>
        <dbReference type="EMBL" id="MFF5922319.1"/>
    </source>
</evidence>
<dbReference type="RefSeq" id="WP_388309633.1">
    <property type="nucleotide sequence ID" value="NZ_JBIBDZ010000010.1"/>
</dbReference>
<feature type="region of interest" description="Disordered" evidence="1">
    <location>
        <begin position="457"/>
        <end position="476"/>
    </location>
</feature>
<sequence>MTPYADEEDTRKVQTAVIGRAGSDMPVFLPFEPDEFDTFMRGRSREDFYCGILLGGCGKKLTARRYTQKKCHFAHRPPVHCRRTANGESSADHLYIGKAILDWLGRHCGHPGATVAYPDQGAGPGGAIEIRFGGGSRLIRVQMGRLPLRTWEADRDRLARKHPRGAHWSYGPDSGLAHNEVDEHGHAIRFSCRTEGGTRKVYVGTQLPGHAVEWTTLPECRLTEDGIITPTLAARRSVPAPEAPALVAFPLQAGAVAFTGAVELAAHQADGTRLYEADVQPEGSPVTRARITLPHQAPVPPAHLIHTLTGIAHLIPLEDSHWLIRAEAAVALPHRTDPRWPDLRPPAPPRLVMGEEEMVALFREKLEPIHRSRGLINWETLIRHADAKSGDFTSTDRARILAAVDSPHTPGAPLLSAVVKPAHAAPGPAPFFADILARLGLGTGHTDSEVHRIWKQSIQPRAQNPDVASPRAESERHLNDEELVSALRQGLMGVAKAGGRIRWATLLERQGLDATSVSFDAQVRMLAAVDEPFKPGGAMLSALVKAKGTDGPAPSFEKVLTALGWRPSRRTPTVAAAWRIGRDRAYESAGRSPDRIAERSKTARVLDGMGVISRRAVGPVRQALVDAARRQVCVGWHTLAAAAGTEPGELSPEARRAILTAVDRQPHIPGVLLSSLVIGPGHTPVPYFDDILRALGRPYGLRPIELGLVRKTEQARAFAAYAPTMSTDPKEGP</sequence>
<accession>A0ABW6XXT7</accession>
<dbReference type="EMBL" id="JBIBDZ010000010">
    <property type="protein sequence ID" value="MFF5922319.1"/>
    <property type="molecule type" value="Genomic_DNA"/>
</dbReference>
<gene>
    <name evidence="2" type="ORF">ACFY8C_28890</name>
</gene>